<accession>A0AB39HDK1</accession>
<evidence type="ECO:0000256" key="13">
    <source>
        <dbReference type="ARBA" id="ARBA00023136"/>
    </source>
</evidence>
<gene>
    <name evidence="16" type="primary">oadG</name>
    <name evidence="18" type="ORF">AB0763_11200</name>
</gene>
<keyword evidence="13 16" id="KW-0472">Membrane</keyword>
<dbReference type="InterPro" id="IPR023424">
    <property type="entry name" value="OadG"/>
</dbReference>
<reference evidence="18" key="1">
    <citation type="submission" date="2024-07" db="EMBL/GenBank/DDBJ databases">
        <title>Genome Analysis of a Potential Novel Vibrio Species Secreting pH- and Thermo-stable Alginate Lyase and its Application in Producing Alginate Oligosaccharides.</title>
        <authorList>
            <person name="Huang H."/>
            <person name="Bao K."/>
        </authorList>
    </citation>
    <scope>NUCLEOTIDE SEQUENCE</scope>
    <source>
        <strain evidence="18">HB236076</strain>
    </source>
</reference>
<evidence type="ECO:0000256" key="6">
    <source>
        <dbReference type="ARBA" id="ARBA00022448"/>
    </source>
</evidence>
<sequence length="83" mass="9009">MESLLVDAAVLMLTGMGVVFTFLTVLVFSTQGLSRFAQWLKPEDTPDSLRSQTVPTQSTSQIDPNVVAAVSVALHQHRHNSKG</sequence>
<evidence type="ECO:0000256" key="15">
    <source>
        <dbReference type="ARBA" id="ARBA00048176"/>
    </source>
</evidence>
<evidence type="ECO:0000256" key="1">
    <source>
        <dbReference type="ARBA" id="ARBA00001959"/>
    </source>
</evidence>
<feature type="transmembrane region" description="Helical" evidence="16 17">
    <location>
        <begin position="6"/>
        <end position="28"/>
    </location>
</feature>
<keyword evidence="12 16" id="KW-0406">Ion transport</keyword>
<evidence type="ECO:0000256" key="11">
    <source>
        <dbReference type="ARBA" id="ARBA00023053"/>
    </source>
</evidence>
<dbReference type="AlphaFoldDB" id="A0AB39HDK1"/>
<proteinExistence type="inferred from homology"/>
<dbReference type="GO" id="GO:0036376">
    <property type="term" value="P:sodium ion export across plasma membrane"/>
    <property type="evidence" value="ECO:0007669"/>
    <property type="project" value="InterPro"/>
</dbReference>
<dbReference type="KEGG" id="vih:AB0763_11200"/>
<name>A0AB39HDK1_9VIBR</name>
<evidence type="ECO:0000256" key="3">
    <source>
        <dbReference type="ARBA" id="ARBA00004162"/>
    </source>
</evidence>
<dbReference type="EMBL" id="CP162601">
    <property type="protein sequence ID" value="XDK24752.1"/>
    <property type="molecule type" value="Genomic_DNA"/>
</dbReference>
<evidence type="ECO:0000256" key="7">
    <source>
        <dbReference type="ARBA" id="ARBA00022475"/>
    </source>
</evidence>
<dbReference type="GO" id="GO:0005886">
    <property type="term" value="C:plasma membrane"/>
    <property type="evidence" value="ECO:0007669"/>
    <property type="project" value="UniProtKB-SubCell"/>
</dbReference>
<comment type="catalytic activity">
    <reaction evidence="15 16 17">
        <text>oxaloacetate + 2 Na(+)(in) + H(+) = pyruvate + 2 Na(+)(out) + CO2</text>
        <dbReference type="Rhea" id="RHEA:57724"/>
        <dbReference type="ChEBI" id="CHEBI:15361"/>
        <dbReference type="ChEBI" id="CHEBI:15378"/>
        <dbReference type="ChEBI" id="CHEBI:16452"/>
        <dbReference type="ChEBI" id="CHEBI:16526"/>
        <dbReference type="ChEBI" id="CHEBI:29101"/>
        <dbReference type="EC" id="7.2.4.2"/>
    </reaction>
</comment>
<keyword evidence="7 16" id="KW-1003">Cell membrane</keyword>
<evidence type="ECO:0000256" key="16">
    <source>
        <dbReference type="HAMAP-Rule" id="MF_00404"/>
    </source>
</evidence>
<dbReference type="EC" id="7.2.4.2" evidence="16"/>
<evidence type="ECO:0000256" key="9">
    <source>
        <dbReference type="ARBA" id="ARBA00022967"/>
    </source>
</evidence>
<keyword evidence="11 16" id="KW-0915">Sodium</keyword>
<dbReference type="GO" id="GO:0015451">
    <property type="term" value="F:decarboxylation-driven active transmembrane transporter activity"/>
    <property type="evidence" value="ECO:0007669"/>
    <property type="project" value="UniProtKB-EC"/>
</dbReference>
<evidence type="ECO:0000256" key="10">
    <source>
        <dbReference type="ARBA" id="ARBA00022989"/>
    </source>
</evidence>
<dbReference type="Pfam" id="PF04277">
    <property type="entry name" value="OAD_gamma"/>
    <property type="match status" value="1"/>
</dbReference>
<dbReference type="NCBIfam" id="TIGR01195">
    <property type="entry name" value="oadG_fam"/>
    <property type="match status" value="1"/>
</dbReference>
<keyword evidence="6 16" id="KW-0813">Transport</keyword>
<evidence type="ECO:0000256" key="12">
    <source>
        <dbReference type="ARBA" id="ARBA00023065"/>
    </source>
</evidence>
<comment type="function">
    <text evidence="2 16 17">Catalyzes the decarboxylation of oxaloacetate coupled to Na(+) translocation.</text>
</comment>
<dbReference type="GO" id="GO:0015081">
    <property type="term" value="F:sodium ion transmembrane transporter activity"/>
    <property type="evidence" value="ECO:0007669"/>
    <property type="project" value="UniProtKB-UniRule"/>
</dbReference>
<dbReference type="RefSeq" id="WP_306100603.1">
    <property type="nucleotide sequence ID" value="NZ_CP162601.1"/>
</dbReference>
<evidence type="ECO:0000313" key="18">
    <source>
        <dbReference type="EMBL" id="XDK24752.1"/>
    </source>
</evidence>
<evidence type="ECO:0000256" key="2">
    <source>
        <dbReference type="ARBA" id="ARBA00003002"/>
    </source>
</evidence>
<dbReference type="GO" id="GO:0008948">
    <property type="term" value="F:oxaloacetate decarboxylase activity"/>
    <property type="evidence" value="ECO:0007669"/>
    <property type="project" value="UniProtKB-UniRule"/>
</dbReference>
<evidence type="ECO:0000256" key="14">
    <source>
        <dbReference type="ARBA" id="ARBA00023201"/>
    </source>
</evidence>
<evidence type="ECO:0000256" key="5">
    <source>
        <dbReference type="ARBA" id="ARBA00011869"/>
    </source>
</evidence>
<comment type="subcellular location">
    <subcellularLocation>
        <location evidence="3 16 17">Cell membrane</location>
        <topology evidence="3 16 17">Single-pass membrane protein</topology>
    </subcellularLocation>
</comment>
<keyword evidence="8 16" id="KW-0812">Transmembrane</keyword>
<evidence type="ECO:0000256" key="17">
    <source>
        <dbReference type="RuleBase" id="RU004278"/>
    </source>
</evidence>
<evidence type="ECO:0000256" key="4">
    <source>
        <dbReference type="ARBA" id="ARBA00005844"/>
    </source>
</evidence>
<comment type="similarity">
    <text evidence="4 16 17">Belongs to the OadG family.</text>
</comment>
<comment type="cofactor">
    <cofactor evidence="1 16 17">
        <name>Na(+)</name>
        <dbReference type="ChEBI" id="CHEBI:29101"/>
    </cofactor>
</comment>
<dbReference type="InterPro" id="IPR005899">
    <property type="entry name" value="Na_pump_deCOase"/>
</dbReference>
<keyword evidence="10 16" id="KW-1133">Transmembrane helix</keyword>
<organism evidence="18">
    <name type="scientific">Vibrio sp. HB236076</name>
    <dbReference type="NCBI Taxonomy" id="3232307"/>
    <lineage>
        <taxon>Bacteria</taxon>
        <taxon>Pseudomonadati</taxon>
        <taxon>Pseudomonadota</taxon>
        <taxon>Gammaproteobacteria</taxon>
        <taxon>Vibrionales</taxon>
        <taxon>Vibrionaceae</taxon>
        <taxon>Vibrio</taxon>
    </lineage>
</organism>
<comment type="subunit">
    <text evidence="5 16">Heterotrimer of an alpha, a beta and a gamma subunit.</text>
</comment>
<keyword evidence="9 16" id="KW-1278">Translocase</keyword>
<dbReference type="HAMAP" id="MF_00404">
    <property type="entry name" value="OadG"/>
    <property type="match status" value="1"/>
</dbReference>
<keyword evidence="14 16" id="KW-0739">Sodium transport</keyword>
<evidence type="ECO:0000256" key="8">
    <source>
        <dbReference type="ARBA" id="ARBA00022692"/>
    </source>
</evidence>
<protein>
    <recommendedName>
        <fullName evidence="16">Probable oxaloacetate decarboxylase gamma chain</fullName>
        <ecNumber evidence="16">7.2.4.2</ecNumber>
    </recommendedName>
</protein>